<proteinExistence type="inferred from homology"/>
<accession>A0A5C7IJ99</accession>
<feature type="region of interest" description="Disordered" evidence="4">
    <location>
        <begin position="496"/>
        <end position="517"/>
    </location>
</feature>
<dbReference type="AlphaFoldDB" id="A0A5C7IJ99"/>
<evidence type="ECO:0008006" key="7">
    <source>
        <dbReference type="Google" id="ProtNLM"/>
    </source>
</evidence>
<dbReference type="InterPro" id="IPR002885">
    <property type="entry name" value="PPR_rpt"/>
</dbReference>
<gene>
    <name evidence="5" type="ORF">EZV62_004392</name>
</gene>
<comment type="caution">
    <text evidence="5">The sequence shown here is derived from an EMBL/GenBank/DDBJ whole genome shotgun (WGS) entry which is preliminary data.</text>
</comment>
<dbReference type="OrthoDB" id="185373at2759"/>
<feature type="repeat" description="PPR" evidence="3">
    <location>
        <begin position="315"/>
        <end position="349"/>
    </location>
</feature>
<reference evidence="6" key="1">
    <citation type="journal article" date="2019" name="Gigascience">
        <title>De novo genome assembly of the endangered Acer yangbiense, a plant species with extremely small populations endemic to Yunnan Province, China.</title>
        <authorList>
            <person name="Yang J."/>
            <person name="Wariss H.M."/>
            <person name="Tao L."/>
            <person name="Zhang R."/>
            <person name="Yun Q."/>
            <person name="Hollingsworth P."/>
            <person name="Dao Z."/>
            <person name="Luo G."/>
            <person name="Guo H."/>
            <person name="Ma Y."/>
            <person name="Sun W."/>
        </authorList>
    </citation>
    <scope>NUCLEOTIDE SEQUENCE [LARGE SCALE GENOMIC DNA]</scope>
    <source>
        <strain evidence="6">cv. Malutang</strain>
    </source>
</reference>
<dbReference type="EMBL" id="VAHF01000002">
    <property type="protein sequence ID" value="TXG69457.1"/>
    <property type="molecule type" value="Genomic_DNA"/>
</dbReference>
<evidence type="ECO:0000256" key="3">
    <source>
        <dbReference type="PROSITE-ProRule" id="PRU00708"/>
    </source>
</evidence>
<dbReference type="PANTHER" id="PTHR47939:SF5">
    <property type="entry name" value="PENTACOTRIPEPTIDE-REPEAT REGION OF PRORP DOMAIN-CONTAINING PROTEIN"/>
    <property type="match status" value="1"/>
</dbReference>
<keyword evidence="2" id="KW-0677">Repeat</keyword>
<dbReference type="Proteomes" id="UP000323000">
    <property type="component" value="Chromosome 2"/>
</dbReference>
<protein>
    <recommendedName>
        <fullName evidence="7">Pentacotripeptide-repeat region of PRORP domain-containing protein</fullName>
    </recommendedName>
</protein>
<organism evidence="5 6">
    <name type="scientific">Acer yangbiense</name>
    <dbReference type="NCBI Taxonomy" id="1000413"/>
    <lineage>
        <taxon>Eukaryota</taxon>
        <taxon>Viridiplantae</taxon>
        <taxon>Streptophyta</taxon>
        <taxon>Embryophyta</taxon>
        <taxon>Tracheophyta</taxon>
        <taxon>Spermatophyta</taxon>
        <taxon>Magnoliopsida</taxon>
        <taxon>eudicotyledons</taxon>
        <taxon>Gunneridae</taxon>
        <taxon>Pentapetalae</taxon>
        <taxon>rosids</taxon>
        <taxon>malvids</taxon>
        <taxon>Sapindales</taxon>
        <taxon>Sapindaceae</taxon>
        <taxon>Hippocastanoideae</taxon>
        <taxon>Acereae</taxon>
        <taxon>Acer</taxon>
    </lineage>
</organism>
<dbReference type="PROSITE" id="PS51375">
    <property type="entry name" value="PPR"/>
    <property type="match status" value="4"/>
</dbReference>
<comment type="similarity">
    <text evidence="1">Belongs to the PPR family. P subfamily.</text>
</comment>
<dbReference type="Pfam" id="PF01535">
    <property type="entry name" value="PPR"/>
    <property type="match status" value="3"/>
</dbReference>
<dbReference type="Pfam" id="PF13041">
    <property type="entry name" value="PPR_2"/>
    <property type="match status" value="1"/>
</dbReference>
<sequence>MALLTFARRLQRSHHSPLLLPALLHSHQFCSFSLAFRRTLSIPSQTSKFSSLHFFSTTTLNDPFALAPPATRTRDPQESVLLETLKRVAHVDSEAQALACLDESGINANSNLVYSLIWELREVWRLAYLAFNWGHKWGSVDEKVCELMVWVLGGCRKFNIAWCLIRDMHKSNNNTRRAMLVMIDRYAAANDPGKAIWTFHVMDKFRITPDEEAFLFLLNSLCEHGNVEEAEEFMLVSKKLFPLETEGFNIILNGWCNIFVDVFEAKRIWREMSKCCITPNATSYTHMISCFSKVGNLFDSMRLYDEMKKRGWVPGLKVYNSLVYVLTSENCFNEALKVLEKMKAMGLQPDCATYNSMILPLCEAKRLDEARNILATMTAEKHNPTVETYHAFLEGVGYEGTIEVFNRMRIAGLGPNGDTFVLVLGKFFKLEQPENALKIWTEMEQYEVVPNSAHYRLLVEGLASCGLLMKAKEYYAEMKSFGFLDDPKLMKLLKEPAHGGKDKQKQRVEEAMRDRPNKLRKEGQVGLNLSADYPGMHSISLWGCNCKSPFTGGVRLVLFELFKLRQF</sequence>
<dbReference type="InterPro" id="IPR050667">
    <property type="entry name" value="PPR-containing_protein"/>
</dbReference>
<dbReference type="NCBIfam" id="TIGR00756">
    <property type="entry name" value="PPR"/>
    <property type="match status" value="2"/>
</dbReference>
<name>A0A5C7IJ99_9ROSI</name>
<keyword evidence="6" id="KW-1185">Reference proteome</keyword>
<evidence type="ECO:0000256" key="1">
    <source>
        <dbReference type="ARBA" id="ARBA00007626"/>
    </source>
</evidence>
<feature type="repeat" description="PPR" evidence="3">
    <location>
        <begin position="280"/>
        <end position="314"/>
    </location>
</feature>
<dbReference type="Gene3D" id="1.25.40.10">
    <property type="entry name" value="Tetratricopeptide repeat domain"/>
    <property type="match status" value="3"/>
</dbReference>
<evidence type="ECO:0000313" key="6">
    <source>
        <dbReference type="Proteomes" id="UP000323000"/>
    </source>
</evidence>
<dbReference type="PANTHER" id="PTHR47939">
    <property type="entry name" value="MEMBRANE-ASSOCIATED SALT-INDUCIBLE PROTEIN-LIKE"/>
    <property type="match status" value="1"/>
</dbReference>
<evidence type="ECO:0000313" key="5">
    <source>
        <dbReference type="EMBL" id="TXG69457.1"/>
    </source>
</evidence>
<dbReference type="InterPro" id="IPR011990">
    <property type="entry name" value="TPR-like_helical_dom_sf"/>
</dbReference>
<feature type="repeat" description="PPR" evidence="3">
    <location>
        <begin position="451"/>
        <end position="485"/>
    </location>
</feature>
<feature type="repeat" description="PPR" evidence="3">
    <location>
        <begin position="350"/>
        <end position="384"/>
    </location>
</feature>
<evidence type="ECO:0000256" key="2">
    <source>
        <dbReference type="ARBA" id="ARBA00022737"/>
    </source>
</evidence>
<evidence type="ECO:0000256" key="4">
    <source>
        <dbReference type="SAM" id="MobiDB-lite"/>
    </source>
</evidence>